<gene>
    <name evidence="2" type="ORF">RDWZM_004281</name>
</gene>
<organism evidence="2 3">
    <name type="scientific">Blomia tropicalis</name>
    <name type="common">Mite</name>
    <dbReference type="NCBI Taxonomy" id="40697"/>
    <lineage>
        <taxon>Eukaryota</taxon>
        <taxon>Metazoa</taxon>
        <taxon>Ecdysozoa</taxon>
        <taxon>Arthropoda</taxon>
        <taxon>Chelicerata</taxon>
        <taxon>Arachnida</taxon>
        <taxon>Acari</taxon>
        <taxon>Acariformes</taxon>
        <taxon>Sarcoptiformes</taxon>
        <taxon>Astigmata</taxon>
        <taxon>Glycyphagoidea</taxon>
        <taxon>Echimyopodidae</taxon>
        <taxon>Blomia</taxon>
    </lineage>
</organism>
<feature type="compositionally biased region" description="Low complexity" evidence="1">
    <location>
        <begin position="386"/>
        <end position="402"/>
    </location>
</feature>
<feature type="region of interest" description="Disordered" evidence="1">
    <location>
        <begin position="350"/>
        <end position="418"/>
    </location>
</feature>
<proteinExistence type="predicted"/>
<dbReference type="AlphaFoldDB" id="A0A9Q0MGW2"/>
<feature type="compositionally biased region" description="Basic and acidic residues" evidence="1">
    <location>
        <begin position="403"/>
        <end position="418"/>
    </location>
</feature>
<evidence type="ECO:0000313" key="2">
    <source>
        <dbReference type="EMBL" id="KAJ6225736.1"/>
    </source>
</evidence>
<evidence type="ECO:0000256" key="1">
    <source>
        <dbReference type="SAM" id="MobiDB-lite"/>
    </source>
</evidence>
<feature type="compositionally biased region" description="Basic residues" evidence="1">
    <location>
        <begin position="22"/>
        <end position="58"/>
    </location>
</feature>
<name>A0A9Q0MGW2_BLOTA</name>
<feature type="compositionally biased region" description="Polar residues" evidence="1">
    <location>
        <begin position="76"/>
        <end position="100"/>
    </location>
</feature>
<feature type="compositionally biased region" description="Basic and acidic residues" evidence="1">
    <location>
        <begin position="1"/>
        <end position="21"/>
    </location>
</feature>
<comment type="caution">
    <text evidence="2">The sequence shown here is derived from an EMBL/GenBank/DDBJ whole genome shotgun (WGS) entry which is preliminary data.</text>
</comment>
<accession>A0A9Q0MGW2</accession>
<feature type="region of interest" description="Disordered" evidence="1">
    <location>
        <begin position="1"/>
        <end position="119"/>
    </location>
</feature>
<protein>
    <submittedName>
        <fullName evidence="2">Uncharacterized protein</fullName>
    </submittedName>
</protein>
<sequence length="470" mass="54147">MGGKIVKEKSEEKRNKNETPRRSRSRKSQKSRKSIRRRRRSRSRKKSRSRSKRNRSIRSKPYDPYGQGPAPEPSNEIINKRSQTSNIFNKNRGKQTSNSKLDLPKTLSGVETEENLVENRDVEESLGSILGSMVDVYEPANKDYKTISELPEKPKTIKDESTKEYEMNQENNYKQKEVEKCKEIVDTSPNNLKVDSKCSTKEFPKKENISNEMKIERSIKSIDKSFSMKLKLVSQNLLKEFTKIKNISNNCDVKTRKNDLSNNIYPRSLEVDHINLTEESEKSTEKDNSNFKLSDTPLPVNLEVYNKILIKETTEKRNDVKISVEPTVTTQVLMKDLIKKVKPIVKAKVRKKVDTNSKRPTPTKLNANEKKSTKEINNKVKETASKGKYSKIISSKPKNTNNSKDDAKSKIKDSNKKEQLIIKKKIDVKGDSKQITKIKVKKIKENDSKFFARITSSSKLKMNSPKEKNK</sequence>
<reference evidence="2" key="1">
    <citation type="submission" date="2022-12" db="EMBL/GenBank/DDBJ databases">
        <title>Genome assemblies of Blomia tropicalis.</title>
        <authorList>
            <person name="Cui Y."/>
        </authorList>
    </citation>
    <scope>NUCLEOTIDE SEQUENCE</scope>
    <source>
        <tissue evidence="2">Adult mites</tissue>
    </source>
</reference>
<keyword evidence="3" id="KW-1185">Reference proteome</keyword>
<dbReference type="EMBL" id="JAPWDV010000001">
    <property type="protein sequence ID" value="KAJ6225736.1"/>
    <property type="molecule type" value="Genomic_DNA"/>
</dbReference>
<evidence type="ECO:0000313" key="3">
    <source>
        <dbReference type="Proteomes" id="UP001142055"/>
    </source>
</evidence>
<feature type="compositionally biased region" description="Basic and acidic residues" evidence="1">
    <location>
        <begin position="367"/>
        <end position="385"/>
    </location>
</feature>
<dbReference type="Proteomes" id="UP001142055">
    <property type="component" value="Chromosome 1"/>
</dbReference>